<dbReference type="AlphaFoldDB" id="K8WXI1"/>
<reference evidence="1 2" key="1">
    <citation type="journal article" date="2012" name="BMC Genomics">
        <title>Comparative genomics of bacteria in the genus Providencia isolated from wild Drosophila melanogaster.</title>
        <authorList>
            <person name="Galac M.R."/>
            <person name="Lazzaro B.P."/>
        </authorList>
    </citation>
    <scope>NUCLEOTIDE SEQUENCE [LARGE SCALE GENOMIC DNA]</scope>
    <source>
        <strain evidence="1 2">DSM 19968</strain>
    </source>
</reference>
<evidence type="ECO:0000313" key="2">
    <source>
        <dbReference type="Proteomes" id="UP000009336"/>
    </source>
</evidence>
<name>K8WXI1_9GAMM</name>
<dbReference type="RefSeq" id="WP_008910552.1">
    <property type="nucleotide sequence ID" value="NZ_KB233222.1"/>
</dbReference>
<gene>
    <name evidence="1" type="ORF">OOA_02527</name>
</gene>
<dbReference type="PATRIC" id="fig|1141662.3.peg.508"/>
<accession>K8WXI1</accession>
<comment type="caution">
    <text evidence="1">The sequence shown here is derived from an EMBL/GenBank/DDBJ whole genome shotgun (WGS) entry which is preliminary data.</text>
</comment>
<keyword evidence="2" id="KW-1185">Reference proteome</keyword>
<dbReference type="HOGENOM" id="CLU_1365186_0_0_6"/>
<organism evidence="1 2">
    <name type="scientific">Providencia burhodogranariea DSM 19968</name>
    <dbReference type="NCBI Taxonomy" id="1141662"/>
    <lineage>
        <taxon>Bacteria</taxon>
        <taxon>Pseudomonadati</taxon>
        <taxon>Pseudomonadota</taxon>
        <taxon>Gammaproteobacteria</taxon>
        <taxon>Enterobacterales</taxon>
        <taxon>Morganellaceae</taxon>
        <taxon>Providencia</taxon>
    </lineage>
</organism>
<dbReference type="EMBL" id="AKKL01000007">
    <property type="protein sequence ID" value="EKT64636.1"/>
    <property type="molecule type" value="Genomic_DNA"/>
</dbReference>
<dbReference type="STRING" id="1141662.OOA_02527"/>
<dbReference type="Proteomes" id="UP000009336">
    <property type="component" value="Unassembled WGS sequence"/>
</dbReference>
<evidence type="ECO:0000313" key="1">
    <source>
        <dbReference type="EMBL" id="EKT64636.1"/>
    </source>
</evidence>
<proteinExistence type="predicted"/>
<protein>
    <submittedName>
        <fullName evidence="1">Uncharacterized protein</fullName>
    </submittedName>
</protein>
<dbReference type="OrthoDB" id="10017090at2"/>
<sequence>MKIDFISIKEPETSSSSESDFKDVLKSCKGDSKTVKAVRKISSANKYEKNKKKPKTLKSFIISPIFDLYFNSDNKRTHDDINQLASKTKNNKITSIDSGDEKLSPSDMLQQMNTSMRFTFFLNEIDVRYYINNKKIQKNEYGITNFFVQRASQEKLMLHPNYINTKTSRDYQVYYKGQRYYFNINENDVLSRIEDKNDGS</sequence>